<reference evidence="16" key="1">
    <citation type="journal article" date="2004" name="Nature">
        <title>Genome duplication in the teleost fish Tetraodon nigroviridis reveals the early vertebrate proto-karyotype.</title>
        <authorList>
            <person name="Jaillon O."/>
            <person name="Aury J.-M."/>
            <person name="Brunet F."/>
            <person name="Petit J.-L."/>
            <person name="Stange-Thomann N."/>
            <person name="Mauceli E."/>
            <person name="Bouneau L."/>
            <person name="Fischer C."/>
            <person name="Ozouf-Costaz C."/>
            <person name="Bernot A."/>
            <person name="Nicaud S."/>
            <person name="Jaffe D."/>
            <person name="Fisher S."/>
            <person name="Lutfalla G."/>
            <person name="Dossat C."/>
            <person name="Segurens B."/>
            <person name="Dasilva C."/>
            <person name="Salanoubat M."/>
            <person name="Levy M."/>
            <person name="Boudet N."/>
            <person name="Castellano S."/>
            <person name="Anthouard V."/>
            <person name="Jubin C."/>
            <person name="Castelli V."/>
            <person name="Katinka M."/>
            <person name="Vacherie B."/>
            <person name="Biemont C."/>
            <person name="Skalli Z."/>
            <person name="Cattolico L."/>
            <person name="Poulain J."/>
            <person name="De Berardinis V."/>
            <person name="Cruaud C."/>
            <person name="Duprat S."/>
            <person name="Brottier P."/>
            <person name="Coutanceau J.-P."/>
            <person name="Gouzy J."/>
            <person name="Parra G."/>
            <person name="Lardier G."/>
            <person name="Chapple C."/>
            <person name="McKernan K.J."/>
            <person name="McEwan P."/>
            <person name="Bosak S."/>
            <person name="Kellis M."/>
            <person name="Volff J.-N."/>
            <person name="Guigo R."/>
            <person name="Zody M.C."/>
            <person name="Mesirov J."/>
            <person name="Lindblad-Toh K."/>
            <person name="Birren B."/>
            <person name="Nusbaum C."/>
            <person name="Kahn D."/>
            <person name="Robinson-Rechavi M."/>
            <person name="Laudet V."/>
            <person name="Schachter V."/>
            <person name="Quetier F."/>
            <person name="Saurin W."/>
            <person name="Scarpelli C."/>
            <person name="Wincker P."/>
            <person name="Lander E.S."/>
            <person name="Weissenbach J."/>
            <person name="Roest Crollius H."/>
        </authorList>
    </citation>
    <scope>NUCLEOTIDE SEQUENCE [LARGE SCALE GENOMIC DNA]</scope>
</reference>
<dbReference type="PANTHER" id="PTHR10127">
    <property type="entry name" value="DISCOIDIN, CUB, EGF, LAMININ , AND ZINC METALLOPROTEASE DOMAIN CONTAINING"/>
    <property type="match status" value="1"/>
</dbReference>
<dbReference type="GO" id="GO:0004222">
    <property type="term" value="F:metalloendopeptidase activity"/>
    <property type="evidence" value="ECO:0007669"/>
    <property type="project" value="UniProtKB-UniRule"/>
</dbReference>
<evidence type="ECO:0000256" key="12">
    <source>
        <dbReference type="PROSITE-ProRule" id="PRU01211"/>
    </source>
</evidence>
<dbReference type="Pfam" id="PF01400">
    <property type="entry name" value="Astacin"/>
    <property type="match status" value="1"/>
</dbReference>
<comment type="cofactor">
    <cofactor evidence="12 13">
        <name>Zn(2+)</name>
        <dbReference type="ChEBI" id="CHEBI:29105"/>
    </cofactor>
    <text evidence="12 13">Binds 1 zinc ion per subunit.</text>
</comment>
<feature type="binding site" evidence="12">
    <location>
        <position position="169"/>
    </location>
    <ligand>
        <name>Zn(2+)</name>
        <dbReference type="ChEBI" id="CHEBI:29105"/>
        <note>catalytic</note>
    </ligand>
</feature>
<dbReference type="PRINTS" id="PR00480">
    <property type="entry name" value="ASTACIN"/>
</dbReference>
<reference evidence="15" key="3">
    <citation type="submission" date="2025-09" db="UniProtKB">
        <authorList>
            <consortium name="Ensembl"/>
        </authorList>
    </citation>
    <scope>IDENTIFICATION</scope>
</reference>
<dbReference type="PANTHER" id="PTHR10127:SF839">
    <property type="entry name" value="HATCHING ENZYME 1.2-RELATED"/>
    <property type="match status" value="1"/>
</dbReference>
<evidence type="ECO:0000256" key="11">
    <source>
        <dbReference type="ARBA" id="ARBA00024324"/>
    </source>
</evidence>
<keyword evidence="6 12" id="KW-0482">Metalloprotease</keyword>
<dbReference type="FunFam" id="3.40.390.10:FF:000040">
    <property type="entry name" value="Metalloendopeptidase"/>
    <property type="match status" value="1"/>
</dbReference>
<dbReference type="HOGENOM" id="CLU_017286_2_1_1"/>
<dbReference type="GO" id="GO:0042588">
    <property type="term" value="C:zymogen granule"/>
    <property type="evidence" value="ECO:0007669"/>
    <property type="project" value="UniProtKB-SubCell"/>
</dbReference>
<dbReference type="GeneTree" id="ENSGT00940000154856"/>
<keyword evidence="4 12" id="KW-0378">Hydrolase</keyword>
<evidence type="ECO:0000256" key="6">
    <source>
        <dbReference type="ARBA" id="ARBA00023049"/>
    </source>
</evidence>
<evidence type="ECO:0000256" key="7">
    <source>
        <dbReference type="ARBA" id="ARBA00023145"/>
    </source>
</evidence>
<feature type="signal peptide" evidence="13">
    <location>
        <begin position="1"/>
        <end position="19"/>
    </location>
</feature>
<accession>H3D072</accession>
<keyword evidence="1 12" id="KW-0645">Protease</keyword>
<evidence type="ECO:0000256" key="9">
    <source>
        <dbReference type="ARBA" id="ARBA00023180"/>
    </source>
</evidence>
<name>H3D072_TETNG</name>
<feature type="binding site" evidence="12">
    <location>
        <position position="165"/>
    </location>
    <ligand>
        <name>Zn(2+)</name>
        <dbReference type="ChEBI" id="CHEBI:29105"/>
        <note>catalytic</note>
    </ligand>
</feature>
<evidence type="ECO:0000313" key="16">
    <source>
        <dbReference type="Proteomes" id="UP000007303"/>
    </source>
</evidence>
<keyword evidence="9" id="KW-0325">Glycoprotein</keyword>
<feature type="chain" id="PRO_5005134213" description="Metalloendopeptidase" evidence="13">
    <location>
        <begin position="20"/>
        <end position="267"/>
    </location>
</feature>
<keyword evidence="7" id="KW-0865">Zymogen</keyword>
<reference evidence="15" key="2">
    <citation type="submission" date="2025-08" db="UniProtKB">
        <authorList>
            <consortium name="Ensembl"/>
        </authorList>
    </citation>
    <scope>IDENTIFICATION</scope>
</reference>
<dbReference type="CDD" id="cd04283">
    <property type="entry name" value="ZnMc_hatching_enzyme"/>
    <property type="match status" value="1"/>
</dbReference>
<feature type="domain" description="Peptidase M12A" evidence="14">
    <location>
        <begin position="65"/>
        <end position="265"/>
    </location>
</feature>
<dbReference type="Gene3D" id="3.40.390.10">
    <property type="entry name" value="Collagenase (Catalytic Domain)"/>
    <property type="match status" value="1"/>
</dbReference>
<keyword evidence="2 12" id="KW-0479">Metal-binding</keyword>
<dbReference type="SUPFAM" id="SSF55486">
    <property type="entry name" value="Metalloproteases ('zincins'), catalytic domain"/>
    <property type="match status" value="1"/>
</dbReference>
<organism evidence="15 16">
    <name type="scientific">Tetraodon nigroviridis</name>
    <name type="common">Spotted green pufferfish</name>
    <name type="synonym">Chelonodon nigroviridis</name>
    <dbReference type="NCBI Taxonomy" id="99883"/>
    <lineage>
        <taxon>Eukaryota</taxon>
        <taxon>Metazoa</taxon>
        <taxon>Chordata</taxon>
        <taxon>Craniata</taxon>
        <taxon>Vertebrata</taxon>
        <taxon>Euteleostomi</taxon>
        <taxon>Actinopterygii</taxon>
        <taxon>Neopterygii</taxon>
        <taxon>Teleostei</taxon>
        <taxon>Neoteleostei</taxon>
        <taxon>Acanthomorphata</taxon>
        <taxon>Eupercaria</taxon>
        <taxon>Tetraodontiformes</taxon>
        <taxon>Tetradontoidea</taxon>
        <taxon>Tetraodontidae</taxon>
        <taxon>Tetraodon</taxon>
    </lineage>
</organism>
<evidence type="ECO:0000259" key="14">
    <source>
        <dbReference type="PROSITE" id="PS51864"/>
    </source>
</evidence>
<keyword evidence="16" id="KW-1185">Reference proteome</keyword>
<keyword evidence="10" id="KW-0968">Cytoplasmic vesicle</keyword>
<dbReference type="SMART" id="SM00235">
    <property type="entry name" value="ZnMc"/>
    <property type="match status" value="1"/>
</dbReference>
<protein>
    <recommendedName>
        <fullName evidence="13">Metalloendopeptidase</fullName>
        <ecNumber evidence="13">3.4.24.-</ecNumber>
    </recommendedName>
</protein>
<evidence type="ECO:0000256" key="13">
    <source>
        <dbReference type="RuleBase" id="RU361183"/>
    </source>
</evidence>
<keyword evidence="8" id="KW-1015">Disulfide bond</keyword>
<feature type="active site" evidence="12">
    <location>
        <position position="166"/>
    </location>
</feature>
<dbReference type="FunCoup" id="H3D072">
    <property type="interactions" value="177"/>
</dbReference>
<dbReference type="OMA" id="NRLYKCW"/>
<dbReference type="GO" id="GO:0006508">
    <property type="term" value="P:proteolysis"/>
    <property type="evidence" value="ECO:0007669"/>
    <property type="project" value="UniProtKB-KW"/>
</dbReference>
<dbReference type="GO" id="GO:0008270">
    <property type="term" value="F:zinc ion binding"/>
    <property type="evidence" value="ECO:0007669"/>
    <property type="project" value="UniProtKB-UniRule"/>
</dbReference>
<evidence type="ECO:0000256" key="10">
    <source>
        <dbReference type="ARBA" id="ARBA00023329"/>
    </source>
</evidence>
<dbReference type="InterPro" id="IPR001506">
    <property type="entry name" value="Peptidase_M12A"/>
</dbReference>
<dbReference type="Ensembl" id="ENSTNIT00000014103.1">
    <property type="protein sequence ID" value="ENSTNIP00000013908.1"/>
    <property type="gene ID" value="ENSTNIG00000010978.1"/>
</dbReference>
<evidence type="ECO:0000256" key="2">
    <source>
        <dbReference type="ARBA" id="ARBA00022723"/>
    </source>
</evidence>
<dbReference type="EC" id="3.4.24.-" evidence="13"/>
<comment type="caution">
    <text evidence="12">Lacks conserved residue(s) required for the propagation of feature annotation.</text>
</comment>
<comment type="subcellular location">
    <subcellularLocation>
        <location evidence="11">Zymogen granule</location>
    </subcellularLocation>
</comment>
<dbReference type="InterPro" id="IPR034039">
    <property type="entry name" value="ZnMP_hatching_enz"/>
</dbReference>
<feature type="binding site" evidence="12">
    <location>
        <position position="175"/>
    </location>
    <ligand>
        <name>Zn(2+)</name>
        <dbReference type="ChEBI" id="CHEBI:29105"/>
        <note>catalytic</note>
    </ligand>
</feature>
<evidence type="ECO:0000256" key="3">
    <source>
        <dbReference type="ARBA" id="ARBA00022729"/>
    </source>
</evidence>
<dbReference type="AlphaFoldDB" id="H3D072"/>
<dbReference type="PROSITE" id="PS51864">
    <property type="entry name" value="ASTACIN"/>
    <property type="match status" value="1"/>
</dbReference>
<evidence type="ECO:0000256" key="1">
    <source>
        <dbReference type="ARBA" id="ARBA00022670"/>
    </source>
</evidence>
<dbReference type="STRING" id="99883.ENSTNIP00000013908"/>
<evidence type="ECO:0000256" key="4">
    <source>
        <dbReference type="ARBA" id="ARBA00022801"/>
    </source>
</evidence>
<keyword evidence="5 12" id="KW-0862">Zinc</keyword>
<dbReference type="InterPro" id="IPR006026">
    <property type="entry name" value="Peptidase_Metallo"/>
</dbReference>
<dbReference type="InterPro" id="IPR024079">
    <property type="entry name" value="MetalloPept_cat_dom_sf"/>
</dbReference>
<evidence type="ECO:0000256" key="5">
    <source>
        <dbReference type="ARBA" id="ARBA00022833"/>
    </source>
</evidence>
<evidence type="ECO:0000313" key="15">
    <source>
        <dbReference type="Ensembl" id="ENSTNIP00000013908.1"/>
    </source>
</evidence>
<keyword evidence="3 13" id="KW-0732">Signal</keyword>
<dbReference type="Proteomes" id="UP000007303">
    <property type="component" value="Unassembled WGS sequence"/>
</dbReference>
<sequence>KMLGTTVSLLLLLLGFCSADDDNLHEHEKVDPTKGEDITSTILRMNNESADFLLEGDLFIPKKRNAMKCLNDAFNCLWPKSSDGKVWLPYLISEKYDQDEVDTILKALKDFHTKTCIRFKPRQGERMYLSFEPKHGCFSAMGRVGEKQTVSLQRFGCVRHGVIQHEVLHALGFYHEHTRSDRDKYISILWDNIIDHYVYNFDKKETNNLNTPYDYGSIMHYGRDAFGINRKETMIPIPDSSVDIGQREVMSAIDVLRVNKLYKCDGY</sequence>
<evidence type="ECO:0000256" key="8">
    <source>
        <dbReference type="ARBA" id="ARBA00023157"/>
    </source>
</evidence>
<proteinExistence type="predicted"/>
<dbReference type="InParanoid" id="H3D072"/>